<feature type="non-terminal residue" evidence="2">
    <location>
        <position position="267"/>
    </location>
</feature>
<dbReference type="EMBL" id="BART01029615">
    <property type="protein sequence ID" value="GAH08826.1"/>
    <property type="molecule type" value="Genomic_DNA"/>
</dbReference>
<dbReference type="AlphaFoldDB" id="X1CKA2"/>
<protein>
    <recommendedName>
        <fullName evidence="1">GFO/IDH/MocA-like oxidoreductase domain-containing protein</fullName>
    </recommendedName>
</protein>
<evidence type="ECO:0000259" key="1">
    <source>
        <dbReference type="Pfam" id="PF22725"/>
    </source>
</evidence>
<name>X1CKA2_9ZZZZ</name>
<dbReference type="Pfam" id="PF22725">
    <property type="entry name" value="GFO_IDH_MocA_C3"/>
    <property type="match status" value="1"/>
</dbReference>
<dbReference type="InterPro" id="IPR001451">
    <property type="entry name" value="Hexapep"/>
</dbReference>
<evidence type="ECO:0000313" key="2">
    <source>
        <dbReference type="EMBL" id="GAH08826.1"/>
    </source>
</evidence>
<reference evidence="2" key="1">
    <citation type="journal article" date="2014" name="Front. Microbiol.">
        <title>High frequency of phylogenetically diverse reductive dehalogenase-homologous genes in deep subseafloor sedimentary metagenomes.</title>
        <authorList>
            <person name="Kawai M."/>
            <person name="Futagami T."/>
            <person name="Toyoda A."/>
            <person name="Takaki Y."/>
            <person name="Nishi S."/>
            <person name="Hori S."/>
            <person name="Arai W."/>
            <person name="Tsubouchi T."/>
            <person name="Morono Y."/>
            <person name="Uchiyama I."/>
            <person name="Ito T."/>
            <person name="Fujiyama A."/>
            <person name="Inagaki F."/>
            <person name="Takami H."/>
        </authorList>
    </citation>
    <scope>NUCLEOTIDE SEQUENCE</scope>
    <source>
        <strain evidence="2">Expedition CK06-06</strain>
    </source>
</reference>
<dbReference type="InterPro" id="IPR055170">
    <property type="entry name" value="GFO_IDH_MocA-like_dom"/>
</dbReference>
<feature type="domain" description="GFO/IDH/MocA-like oxidoreductase" evidence="1">
    <location>
        <begin position="13"/>
        <end position="122"/>
    </location>
</feature>
<feature type="non-terminal residue" evidence="2">
    <location>
        <position position="1"/>
    </location>
</feature>
<dbReference type="InterPro" id="IPR011004">
    <property type="entry name" value="Trimer_LpxA-like_sf"/>
</dbReference>
<dbReference type="SUPFAM" id="SSF55347">
    <property type="entry name" value="Glyceraldehyde-3-phosphate dehydrogenase-like, C-terminal domain"/>
    <property type="match status" value="1"/>
</dbReference>
<dbReference type="PANTHER" id="PTHR43377:SF6">
    <property type="entry name" value="GFO_IDH_MOCA-LIKE OXIDOREDUCTASE N-TERMINAL DOMAIN-CONTAINING PROTEIN"/>
    <property type="match status" value="1"/>
</dbReference>
<gene>
    <name evidence="2" type="ORF">S01H4_51916</name>
</gene>
<dbReference type="Pfam" id="PF00132">
    <property type="entry name" value="Hexapep"/>
    <property type="match status" value="1"/>
</dbReference>
<dbReference type="Gene3D" id="2.160.10.10">
    <property type="entry name" value="Hexapeptide repeat proteins"/>
    <property type="match status" value="1"/>
</dbReference>
<dbReference type="PANTHER" id="PTHR43377">
    <property type="entry name" value="BILIVERDIN REDUCTASE A"/>
    <property type="match status" value="1"/>
</dbReference>
<organism evidence="2">
    <name type="scientific">marine sediment metagenome</name>
    <dbReference type="NCBI Taxonomy" id="412755"/>
    <lineage>
        <taxon>unclassified sequences</taxon>
        <taxon>metagenomes</taxon>
        <taxon>ecological metagenomes</taxon>
    </lineage>
</organism>
<dbReference type="SUPFAM" id="SSF51161">
    <property type="entry name" value="Trimeric LpxA-like enzymes"/>
    <property type="match status" value="1"/>
</dbReference>
<accession>X1CKA2</accession>
<proteinExistence type="predicted"/>
<comment type="caution">
    <text evidence="2">The sequence shown here is derived from an EMBL/GenBank/DDBJ whole genome shotgun (WGS) entry which is preliminary data.</text>
</comment>
<dbReference type="InterPro" id="IPR051450">
    <property type="entry name" value="Gfo/Idh/MocA_Oxidoreductases"/>
</dbReference>
<sequence length="267" mass="29567">LMVGHVLLFHPAIRKIKEIIDSGKIGRLQYLYSNRLNLGTVRTEENVFWSFATHDISIFQYLVNHLPLEVSSWGGIFLQPHIHDTTMTVLTYPDNIIGHIFVSWLHPFKEHRLVVIGSGGMVSFEDSKVGKPLSFYEKGIDVVGGELVLREGPTETVQYEKLLPLTKELQYFIDHLDGTPVDIANGQNAVDVLSVLETATKSLTLGSEAAAMPSSAQPYFVHPTSFVDDGVEIGSGTKIWHYSHIQSGARIGRNCTLGQNVNVGNNV</sequence>
<dbReference type="Gene3D" id="3.30.360.10">
    <property type="entry name" value="Dihydrodipicolinate Reductase, domain 2"/>
    <property type="match status" value="1"/>
</dbReference>